<feature type="transmembrane region" description="Helical" evidence="11">
    <location>
        <begin position="26"/>
        <end position="44"/>
    </location>
</feature>
<name>A0A6A4PPB7_LUPAL</name>
<feature type="transmembrane region" description="Helical" evidence="11">
    <location>
        <begin position="50"/>
        <end position="70"/>
    </location>
</feature>
<keyword evidence="13" id="KW-1185">Reference proteome</keyword>
<evidence type="ECO:0000256" key="10">
    <source>
        <dbReference type="ARBA" id="ARBA00023170"/>
    </source>
</evidence>
<dbReference type="Pfam" id="PF00810">
    <property type="entry name" value="ER_lumen_recept"/>
    <property type="match status" value="1"/>
</dbReference>
<comment type="caution">
    <text evidence="12">The sequence shown here is derived from an EMBL/GenBank/DDBJ whole genome shotgun (WGS) entry which is preliminary data.</text>
</comment>
<dbReference type="GO" id="GO:0006621">
    <property type="term" value="P:protein retention in ER lumen"/>
    <property type="evidence" value="ECO:0007669"/>
    <property type="project" value="InterPro"/>
</dbReference>
<evidence type="ECO:0000256" key="11">
    <source>
        <dbReference type="SAM" id="Phobius"/>
    </source>
</evidence>
<evidence type="ECO:0000256" key="5">
    <source>
        <dbReference type="ARBA" id="ARBA00022824"/>
    </source>
</evidence>
<evidence type="ECO:0000256" key="9">
    <source>
        <dbReference type="ARBA" id="ARBA00023136"/>
    </source>
</evidence>
<dbReference type="PRINTS" id="PR00660">
    <property type="entry name" value="ERLUMENR"/>
</dbReference>
<comment type="similarity">
    <text evidence="2">Belongs to the ERD2 family.</text>
</comment>
<dbReference type="GO" id="GO:0005789">
    <property type="term" value="C:endoplasmic reticulum membrane"/>
    <property type="evidence" value="ECO:0007669"/>
    <property type="project" value="UniProtKB-SubCell"/>
</dbReference>
<keyword evidence="10 12" id="KW-0675">Receptor</keyword>
<feature type="transmembrane region" description="Helical" evidence="11">
    <location>
        <begin position="225"/>
        <end position="258"/>
    </location>
</feature>
<keyword evidence="9 11" id="KW-0472">Membrane</keyword>
<evidence type="ECO:0000256" key="3">
    <source>
        <dbReference type="ARBA" id="ARBA00022448"/>
    </source>
</evidence>
<feature type="transmembrane region" description="Helical" evidence="11">
    <location>
        <begin position="199"/>
        <end position="219"/>
    </location>
</feature>
<keyword evidence="8 11" id="KW-1133">Transmembrane helix</keyword>
<feature type="transmembrane region" description="Helical" evidence="11">
    <location>
        <begin position="137"/>
        <end position="155"/>
    </location>
</feature>
<evidence type="ECO:0000313" key="13">
    <source>
        <dbReference type="Proteomes" id="UP000447434"/>
    </source>
</evidence>
<sequence>MGSKKVISLVNVLIGWLNKKPMKVKIFLGFLFALFALVILDIIVKDRSYFLVVSEAVYIAGTIVLLYKLFRQRSCSGVSLKTQELMAIFLAARLICSIFIEANIHTLLDLTSLLSVLLVIWMIRFRLKSSYLRELDTLPLSFVVVPCVVIAVLIHPATIQIRFSRTLWAFSVYLEAVSVLPQLRYMQNAKMIETLTGKYVFALGISKFFGLAHWIIQIYKTRGAYFFLIGSGYIWFSVAFLAEIVQSFILADFCYYYIKSYMQGQLLRKMPI</sequence>
<keyword evidence="5" id="KW-0256">Endoplasmic reticulum</keyword>
<proteinExistence type="inferred from homology"/>
<evidence type="ECO:0000256" key="1">
    <source>
        <dbReference type="ARBA" id="ARBA00004477"/>
    </source>
</evidence>
<gene>
    <name evidence="12" type="ORF">Lalb_Chr12g0209831</name>
</gene>
<comment type="subcellular location">
    <subcellularLocation>
        <location evidence="1">Endoplasmic reticulum membrane</location>
        <topology evidence="1">Multi-pass membrane protein</topology>
    </subcellularLocation>
</comment>
<dbReference type="InterPro" id="IPR000133">
    <property type="entry name" value="ER_ret_rcpt"/>
</dbReference>
<evidence type="ECO:0000256" key="7">
    <source>
        <dbReference type="ARBA" id="ARBA00022927"/>
    </source>
</evidence>
<evidence type="ECO:0000313" key="12">
    <source>
        <dbReference type="EMBL" id="KAE9603373.1"/>
    </source>
</evidence>
<dbReference type="GO" id="GO:0016192">
    <property type="term" value="P:vesicle-mediated transport"/>
    <property type="evidence" value="ECO:0007669"/>
    <property type="project" value="UniProtKB-KW"/>
</dbReference>
<evidence type="ECO:0000256" key="4">
    <source>
        <dbReference type="ARBA" id="ARBA00022692"/>
    </source>
</evidence>
<keyword evidence="7" id="KW-0653">Protein transport</keyword>
<keyword evidence="3" id="KW-0813">Transport</keyword>
<evidence type="ECO:0000256" key="6">
    <source>
        <dbReference type="ARBA" id="ARBA00022892"/>
    </source>
</evidence>
<dbReference type="AlphaFoldDB" id="A0A6A4PPB7"/>
<dbReference type="PANTHER" id="PTHR10585">
    <property type="entry name" value="ER LUMEN PROTEIN RETAINING RECEPTOR"/>
    <property type="match status" value="1"/>
</dbReference>
<reference evidence="13" key="1">
    <citation type="journal article" date="2020" name="Nat. Commun.">
        <title>Genome sequence of the cluster root forming white lupin.</title>
        <authorList>
            <person name="Hufnagel B."/>
            <person name="Marques A."/>
            <person name="Soriano A."/>
            <person name="Marques L."/>
            <person name="Divol F."/>
            <person name="Doumas P."/>
            <person name="Sallet E."/>
            <person name="Mancinotti D."/>
            <person name="Carrere S."/>
            <person name="Marande W."/>
            <person name="Arribat S."/>
            <person name="Keller J."/>
            <person name="Huneau C."/>
            <person name="Blein T."/>
            <person name="Aime D."/>
            <person name="Laguerre M."/>
            <person name="Taylor J."/>
            <person name="Schubert V."/>
            <person name="Nelson M."/>
            <person name="Geu-Flores F."/>
            <person name="Crespi M."/>
            <person name="Gallardo-Guerrero K."/>
            <person name="Delaux P.-M."/>
            <person name="Salse J."/>
            <person name="Berges H."/>
            <person name="Guyot R."/>
            <person name="Gouzy J."/>
            <person name="Peret B."/>
        </authorList>
    </citation>
    <scope>NUCLEOTIDE SEQUENCE [LARGE SCALE GENOMIC DNA]</scope>
    <source>
        <strain evidence="13">cv. Amiga</strain>
    </source>
</reference>
<protein>
    <submittedName>
        <fullName evidence="12">Putative ER lumen protein retaining receptor</fullName>
    </submittedName>
</protein>
<keyword evidence="6" id="KW-0931">ER-Golgi transport</keyword>
<dbReference type="GO" id="GO:0015031">
    <property type="term" value="P:protein transport"/>
    <property type="evidence" value="ECO:0007669"/>
    <property type="project" value="UniProtKB-KW"/>
</dbReference>
<dbReference type="Proteomes" id="UP000447434">
    <property type="component" value="Chromosome 12"/>
</dbReference>
<organism evidence="12 13">
    <name type="scientific">Lupinus albus</name>
    <name type="common">White lupine</name>
    <name type="synonym">Lupinus termis</name>
    <dbReference type="NCBI Taxonomy" id="3870"/>
    <lineage>
        <taxon>Eukaryota</taxon>
        <taxon>Viridiplantae</taxon>
        <taxon>Streptophyta</taxon>
        <taxon>Embryophyta</taxon>
        <taxon>Tracheophyta</taxon>
        <taxon>Spermatophyta</taxon>
        <taxon>Magnoliopsida</taxon>
        <taxon>eudicotyledons</taxon>
        <taxon>Gunneridae</taxon>
        <taxon>Pentapetalae</taxon>
        <taxon>rosids</taxon>
        <taxon>fabids</taxon>
        <taxon>Fabales</taxon>
        <taxon>Fabaceae</taxon>
        <taxon>Papilionoideae</taxon>
        <taxon>50 kb inversion clade</taxon>
        <taxon>genistoids sensu lato</taxon>
        <taxon>core genistoids</taxon>
        <taxon>Genisteae</taxon>
        <taxon>Lupinus</taxon>
    </lineage>
</organism>
<accession>A0A6A4PPB7</accession>
<evidence type="ECO:0000256" key="8">
    <source>
        <dbReference type="ARBA" id="ARBA00022989"/>
    </source>
</evidence>
<dbReference type="EMBL" id="WOCE01000012">
    <property type="protein sequence ID" value="KAE9603373.1"/>
    <property type="molecule type" value="Genomic_DNA"/>
</dbReference>
<evidence type="ECO:0000256" key="2">
    <source>
        <dbReference type="ARBA" id="ARBA00010120"/>
    </source>
</evidence>
<keyword evidence="4 11" id="KW-0812">Transmembrane</keyword>
<feature type="transmembrane region" description="Helical" evidence="11">
    <location>
        <begin position="106"/>
        <end position="125"/>
    </location>
</feature>
<dbReference type="GO" id="GO:0046923">
    <property type="term" value="F:ER retention sequence binding"/>
    <property type="evidence" value="ECO:0007669"/>
    <property type="project" value="InterPro"/>
</dbReference>
<dbReference type="OrthoDB" id="7694678at2759"/>